<dbReference type="AlphaFoldDB" id="A0AA41NJV8"/>
<feature type="domain" description="Helicase C-terminal" evidence="1">
    <location>
        <begin position="97"/>
        <end position="129"/>
    </location>
</feature>
<dbReference type="SUPFAM" id="SSF52540">
    <property type="entry name" value="P-loop containing nucleoside triphosphate hydrolases"/>
    <property type="match status" value="1"/>
</dbReference>
<sequence length="176" mass="19547">MPHVTQTFLRLKGAAVAELVEILKQRDKEDKPAPSRTVLVFCNSPALSTVWDMFWMATKSNPKASGTNASLSEGSYRPMLPQGIPRHTALHRHSIWGLHSTHVELVVNYDFPLTLQDYIHRAGRVSRPGSQVPAALVSFVTHPLDVSPVQEIELAAYKGEAFQDWHPLGKSLCLSN</sequence>
<dbReference type="Proteomes" id="UP001166674">
    <property type="component" value="Unassembled WGS sequence"/>
</dbReference>
<keyword evidence="2" id="KW-0378">Hydrolase</keyword>
<keyword evidence="2" id="KW-0547">Nucleotide-binding</keyword>
<proteinExistence type="predicted"/>
<dbReference type="GO" id="GO:0004386">
    <property type="term" value="F:helicase activity"/>
    <property type="evidence" value="ECO:0007669"/>
    <property type="project" value="UniProtKB-KW"/>
</dbReference>
<gene>
    <name evidence="2" type="ORF">SUZIE_214720</name>
</gene>
<evidence type="ECO:0000313" key="3">
    <source>
        <dbReference type="Proteomes" id="UP001166674"/>
    </source>
</evidence>
<dbReference type="Pfam" id="PF00271">
    <property type="entry name" value="Helicase_C"/>
    <property type="match status" value="1"/>
</dbReference>
<dbReference type="EMBL" id="JAATJV010453126">
    <property type="protein sequence ID" value="MBZ3891790.1"/>
    <property type="molecule type" value="Genomic_DNA"/>
</dbReference>
<organism evidence="2 3">
    <name type="scientific">Sciurus carolinensis</name>
    <name type="common">Eastern gray squirrel</name>
    <dbReference type="NCBI Taxonomy" id="30640"/>
    <lineage>
        <taxon>Eukaryota</taxon>
        <taxon>Metazoa</taxon>
        <taxon>Chordata</taxon>
        <taxon>Craniata</taxon>
        <taxon>Vertebrata</taxon>
        <taxon>Euteleostomi</taxon>
        <taxon>Mammalia</taxon>
        <taxon>Eutheria</taxon>
        <taxon>Euarchontoglires</taxon>
        <taxon>Glires</taxon>
        <taxon>Rodentia</taxon>
        <taxon>Sciuromorpha</taxon>
        <taxon>Sciuridae</taxon>
        <taxon>Sciurinae</taxon>
        <taxon>Sciurini</taxon>
        <taxon>Sciurus</taxon>
    </lineage>
</organism>
<comment type="caution">
    <text evidence="2">The sequence shown here is derived from an EMBL/GenBank/DDBJ whole genome shotgun (WGS) entry which is preliminary data.</text>
</comment>
<accession>A0AA41NJV8</accession>
<dbReference type="InterPro" id="IPR001650">
    <property type="entry name" value="Helicase_C-like"/>
</dbReference>
<keyword evidence="3" id="KW-1185">Reference proteome</keyword>
<reference evidence="2" key="1">
    <citation type="submission" date="2020-03" db="EMBL/GenBank/DDBJ databases">
        <title>Studies in the Genomics of Life Span.</title>
        <authorList>
            <person name="Glass D."/>
        </authorList>
    </citation>
    <scope>NUCLEOTIDE SEQUENCE</scope>
    <source>
        <strain evidence="2">SUZIE</strain>
        <tissue evidence="2">Muscle</tissue>
    </source>
</reference>
<dbReference type="Gene3D" id="3.40.50.300">
    <property type="entry name" value="P-loop containing nucleotide triphosphate hydrolases"/>
    <property type="match status" value="1"/>
</dbReference>
<evidence type="ECO:0000313" key="2">
    <source>
        <dbReference type="EMBL" id="MBZ3891790.1"/>
    </source>
</evidence>
<keyword evidence="2" id="KW-0067">ATP-binding</keyword>
<protein>
    <submittedName>
        <fullName evidence="2">ATP-dependent RNA helicase DDX28</fullName>
    </submittedName>
</protein>
<evidence type="ECO:0000259" key="1">
    <source>
        <dbReference type="Pfam" id="PF00271"/>
    </source>
</evidence>
<dbReference type="InterPro" id="IPR027417">
    <property type="entry name" value="P-loop_NTPase"/>
</dbReference>
<keyword evidence="2" id="KW-0347">Helicase</keyword>
<name>A0AA41NJV8_SCICA</name>